<feature type="transmembrane region" description="Helical" evidence="1">
    <location>
        <begin position="587"/>
        <end position="607"/>
    </location>
</feature>
<gene>
    <name evidence="2" type="ORF">IQ249_19995</name>
</gene>
<feature type="transmembrane region" description="Helical" evidence="1">
    <location>
        <begin position="553"/>
        <end position="575"/>
    </location>
</feature>
<feature type="transmembrane region" description="Helical" evidence="1">
    <location>
        <begin position="1005"/>
        <end position="1022"/>
    </location>
</feature>
<evidence type="ECO:0000256" key="1">
    <source>
        <dbReference type="SAM" id="Phobius"/>
    </source>
</evidence>
<feature type="transmembrane region" description="Helical" evidence="1">
    <location>
        <begin position="881"/>
        <end position="900"/>
    </location>
</feature>
<keyword evidence="1" id="KW-0812">Transmembrane</keyword>
<feature type="transmembrane region" description="Helical" evidence="1">
    <location>
        <begin position="798"/>
        <end position="819"/>
    </location>
</feature>
<accession>A0A8J7DZ14</accession>
<feature type="transmembrane region" description="Helical" evidence="1">
    <location>
        <begin position="721"/>
        <end position="744"/>
    </location>
</feature>
<feature type="transmembrane region" description="Helical" evidence="1">
    <location>
        <begin position="659"/>
        <end position="677"/>
    </location>
</feature>
<feature type="transmembrane region" description="Helical" evidence="1">
    <location>
        <begin position="1128"/>
        <end position="1145"/>
    </location>
</feature>
<feature type="transmembrane region" description="Helical" evidence="1">
    <location>
        <begin position="414"/>
        <end position="433"/>
    </location>
</feature>
<sequence length="1266" mass="140719">MSSNPNRLIHLEISVRATQTELLEGLDVWLRLGLIREGQVRGLCRQYLSCPLPSPVTVPSLPREANLTFSETEFAPEVQPEPQPIRQPSRVASIWQSFQDELSVRWLLFLGVFLVVVSSGVLAATQWTRFPAAGQYGVLWAYTLVFGVLGWRMSRQEELQLTARTLRTIALLLIPVNFWAMDTFGLWGNPLEWGTSAIAAVSLSGLGWLLGRDKQLAPLYTLTFLGLSFLHWGWSVANFAPIGIYLGTIAAAGLLRLPSGEGEKPKGKGYVIFALAVLLARGIFVAQLPLEVLGLAVGICGWLLGSEGLDHAVEPLEPSQWSRATLYQLLGIILLGFGWAVSVREAFPWQATAISILGLWFFYERLQRYGKRRDLTAIFAIGLQGLFLLQALIPSGFRDRAIALLTQITQYDKIPLLFACAGIFAYLLVFLSFCGRFHREERKKLADWGEFLVLSGGSILAGGAILEPPLRSFNLVLLTLSFALVTRRRESRDRSLVYLTHLLGLCAIASSIDALFPTLPQHLWAAILLALGIVEWGISILDREPQDNPNQHLTRSCWYFGFILAGLSYTLFASVLTDLSNPTPEGIAQWSLIWLFTPLTLTGVASFSNRPRRIQAAWWSTVALIAAQLLVLEDYNLRVLGLAFACGLMLVNSRYLLKLPAAIVHVGFVLSFIVALVWNKIGLPKWLVLGAVVIFALWLLRAFFRSLQGSWAALYARSCDAWAVGIAGLELLLLSALSAAGYIAFVGADWYYLLASGLIGQAIIFRAFFSPNNLAVWGIGWSFELCLAQIVLLQDGSALELAIANISTALILGVATEVLWVQRIRLGELAAVQFFPLVYALLALLFRLDNFTAYTGFITLGTALTGICVGRRRSGWKWMSYCAIALLSIGWYELVIYQMLQAPKGNPADGLIILAGVACAIALLYHLLAWVWHSRVGEQFLNFNVAEIIITARIHWGISSVLMLLSALLSFDTPRFSVLGIALCFLLATYAVLQGRNRELNQGNGWIYGGLIEFVGTCYYIRLLYPSLAPLDDWFGILFGIFAIILYQLPWERWGWHSKPWQNGAILIPAIAILTTIETISYPNLIGVAAFYAWIANRESNLRWSYFSLVLIDWTMIHWFEQQNLTDPLWGASLLGLSILYIAQFDPSFNKSLRHRLRVLGSGVICVIALLFHQDTGLIPAILSLIAIFAGLGLRIRAFLYVGTVTFLLTASYQLLVLINQNVVSKWIVGLIAGIILIFIAANFERRRDRIIAAVQNWVARLGEWD</sequence>
<feature type="transmembrane region" description="Helical" evidence="1">
    <location>
        <begin position="292"/>
        <end position="312"/>
    </location>
</feature>
<dbReference type="RefSeq" id="WP_194031267.1">
    <property type="nucleotide sequence ID" value="NZ_JADEWZ010000039.1"/>
</dbReference>
<feature type="transmembrane region" description="Helical" evidence="1">
    <location>
        <begin position="375"/>
        <end position="394"/>
    </location>
</feature>
<keyword evidence="1" id="KW-1133">Transmembrane helix</keyword>
<feature type="transmembrane region" description="Helical" evidence="1">
    <location>
        <begin position="1034"/>
        <end position="1051"/>
    </location>
</feature>
<feature type="transmembrane region" description="Helical" evidence="1">
    <location>
        <begin position="750"/>
        <end position="769"/>
    </location>
</feature>
<feature type="transmembrane region" description="Helical" evidence="1">
    <location>
        <begin position="133"/>
        <end position="153"/>
    </location>
</feature>
<feature type="transmembrane region" description="Helical" evidence="1">
    <location>
        <begin position="826"/>
        <end position="845"/>
    </location>
</feature>
<feature type="transmembrane region" description="Helical" evidence="1">
    <location>
        <begin position="774"/>
        <end position="792"/>
    </location>
</feature>
<evidence type="ECO:0000313" key="3">
    <source>
        <dbReference type="Proteomes" id="UP000654482"/>
    </source>
</evidence>
<feature type="transmembrane region" description="Helical" evidence="1">
    <location>
        <begin position="193"/>
        <end position="210"/>
    </location>
</feature>
<organism evidence="2 3">
    <name type="scientific">Lusitaniella coriacea LEGE 07157</name>
    <dbReference type="NCBI Taxonomy" id="945747"/>
    <lineage>
        <taxon>Bacteria</taxon>
        <taxon>Bacillati</taxon>
        <taxon>Cyanobacteriota</taxon>
        <taxon>Cyanophyceae</taxon>
        <taxon>Spirulinales</taxon>
        <taxon>Lusitaniellaceae</taxon>
        <taxon>Lusitaniella</taxon>
    </lineage>
</organism>
<dbReference type="Proteomes" id="UP000654482">
    <property type="component" value="Unassembled WGS sequence"/>
</dbReference>
<feature type="transmembrane region" description="Helical" evidence="1">
    <location>
        <begin position="1063"/>
        <end position="1095"/>
    </location>
</feature>
<feature type="transmembrane region" description="Helical" evidence="1">
    <location>
        <begin position="1199"/>
        <end position="1219"/>
    </location>
</feature>
<protein>
    <submittedName>
        <fullName evidence="2">DUF2157 domain-containing protein</fullName>
    </submittedName>
</protein>
<name>A0A8J7DZ14_9CYAN</name>
<feature type="transmembrane region" description="Helical" evidence="1">
    <location>
        <begin position="1225"/>
        <end position="1244"/>
    </location>
</feature>
<feature type="transmembrane region" description="Helical" evidence="1">
    <location>
        <begin position="269"/>
        <end position="286"/>
    </location>
</feature>
<feature type="transmembrane region" description="Helical" evidence="1">
    <location>
        <begin position="975"/>
        <end position="993"/>
    </location>
</feature>
<keyword evidence="3" id="KW-1185">Reference proteome</keyword>
<proteinExistence type="predicted"/>
<feature type="transmembrane region" description="Helical" evidence="1">
    <location>
        <begin position="106"/>
        <end position="127"/>
    </location>
</feature>
<feature type="transmembrane region" description="Helical" evidence="1">
    <location>
        <begin position="240"/>
        <end position="257"/>
    </location>
</feature>
<evidence type="ECO:0000313" key="2">
    <source>
        <dbReference type="EMBL" id="MBE9118179.1"/>
    </source>
</evidence>
<feature type="transmembrane region" description="Helical" evidence="1">
    <location>
        <begin position="851"/>
        <end position="869"/>
    </location>
</feature>
<feature type="transmembrane region" description="Helical" evidence="1">
    <location>
        <begin position="912"/>
        <end position="933"/>
    </location>
</feature>
<comment type="caution">
    <text evidence="2">The sequence shown here is derived from an EMBL/GenBank/DDBJ whole genome shotgun (WGS) entry which is preliminary data.</text>
</comment>
<feature type="transmembrane region" description="Helical" evidence="1">
    <location>
        <begin position="165"/>
        <end position="187"/>
    </location>
</feature>
<reference evidence="2" key="1">
    <citation type="submission" date="2020-10" db="EMBL/GenBank/DDBJ databases">
        <authorList>
            <person name="Castelo-Branco R."/>
            <person name="Eusebio N."/>
            <person name="Adriana R."/>
            <person name="Vieira A."/>
            <person name="Brugerolle De Fraissinette N."/>
            <person name="Rezende De Castro R."/>
            <person name="Schneider M.P."/>
            <person name="Vasconcelos V."/>
            <person name="Leao P.N."/>
        </authorList>
    </citation>
    <scope>NUCLEOTIDE SEQUENCE</scope>
    <source>
        <strain evidence="2">LEGE 07157</strain>
    </source>
</reference>
<feature type="transmembrane region" description="Helical" evidence="1">
    <location>
        <begin position="1157"/>
        <end position="1172"/>
    </location>
</feature>
<feature type="transmembrane region" description="Helical" evidence="1">
    <location>
        <begin position="1178"/>
        <end position="1194"/>
    </location>
</feature>
<feature type="transmembrane region" description="Helical" evidence="1">
    <location>
        <begin position="683"/>
        <end position="700"/>
    </location>
</feature>
<feature type="transmembrane region" description="Helical" evidence="1">
    <location>
        <begin position="522"/>
        <end position="541"/>
    </location>
</feature>
<feature type="transmembrane region" description="Helical" evidence="1">
    <location>
        <begin position="324"/>
        <end position="341"/>
    </location>
</feature>
<feature type="transmembrane region" description="Helical" evidence="1">
    <location>
        <begin position="496"/>
        <end position="516"/>
    </location>
</feature>
<dbReference type="AlphaFoldDB" id="A0A8J7DZ14"/>
<keyword evidence="1" id="KW-0472">Membrane</keyword>
<dbReference type="EMBL" id="JADEWZ010000039">
    <property type="protein sequence ID" value="MBE9118179.1"/>
    <property type="molecule type" value="Genomic_DNA"/>
</dbReference>
<feature type="transmembrane region" description="Helical" evidence="1">
    <location>
        <begin position="945"/>
        <end position="969"/>
    </location>
</feature>